<name>A0A448WGW6_9PLAT</name>
<evidence type="ECO:0000259" key="3">
    <source>
        <dbReference type="PROSITE" id="PS50021"/>
    </source>
</evidence>
<reference evidence="4" key="1">
    <citation type="submission" date="2018-11" db="EMBL/GenBank/DDBJ databases">
        <authorList>
            <consortium name="Pathogen Informatics"/>
        </authorList>
    </citation>
    <scope>NUCLEOTIDE SEQUENCE</scope>
</reference>
<comment type="caution">
    <text evidence="4">The sequence shown here is derived from an EMBL/GenBank/DDBJ whole genome shotgun (WGS) entry which is preliminary data.</text>
</comment>
<feature type="domain" description="Calponin-homology (CH)" evidence="3">
    <location>
        <begin position="277"/>
        <end position="395"/>
    </location>
</feature>
<dbReference type="PROSITE" id="PS50021">
    <property type="entry name" value="CH"/>
    <property type="match status" value="2"/>
</dbReference>
<keyword evidence="1" id="KW-0677">Repeat</keyword>
<accession>A0A448WGW6</accession>
<dbReference type="GO" id="GO:0005884">
    <property type="term" value="C:actin filament"/>
    <property type="evidence" value="ECO:0007669"/>
    <property type="project" value="TreeGrafter"/>
</dbReference>
<dbReference type="InterPro" id="IPR039959">
    <property type="entry name" value="Fimbrin/Plastin"/>
</dbReference>
<dbReference type="SMART" id="SM00033">
    <property type="entry name" value="CH"/>
    <property type="match status" value="3"/>
</dbReference>
<dbReference type="GO" id="GO:0051015">
    <property type="term" value="F:actin filament binding"/>
    <property type="evidence" value="ECO:0007669"/>
    <property type="project" value="InterPro"/>
</dbReference>
<evidence type="ECO:0000313" key="5">
    <source>
        <dbReference type="Proteomes" id="UP000784294"/>
    </source>
</evidence>
<organism evidence="4 5">
    <name type="scientific">Protopolystoma xenopodis</name>
    <dbReference type="NCBI Taxonomy" id="117903"/>
    <lineage>
        <taxon>Eukaryota</taxon>
        <taxon>Metazoa</taxon>
        <taxon>Spiralia</taxon>
        <taxon>Lophotrochozoa</taxon>
        <taxon>Platyhelminthes</taxon>
        <taxon>Monogenea</taxon>
        <taxon>Polyopisthocotylea</taxon>
        <taxon>Polystomatidea</taxon>
        <taxon>Polystomatidae</taxon>
        <taxon>Protopolystoma</taxon>
    </lineage>
</organism>
<dbReference type="PANTHER" id="PTHR19961:SF18">
    <property type="entry name" value="FI19014P1"/>
    <property type="match status" value="1"/>
</dbReference>
<dbReference type="EMBL" id="CAAALY010011949">
    <property type="protein sequence ID" value="VEL11488.1"/>
    <property type="molecule type" value="Genomic_DNA"/>
</dbReference>
<dbReference type="GO" id="GO:0005737">
    <property type="term" value="C:cytoplasm"/>
    <property type="evidence" value="ECO:0007669"/>
    <property type="project" value="TreeGrafter"/>
</dbReference>
<dbReference type="Pfam" id="PF00307">
    <property type="entry name" value="CH"/>
    <property type="match status" value="3"/>
</dbReference>
<dbReference type="CDD" id="cd21218">
    <property type="entry name" value="CH_PLS_FIM_rpt2"/>
    <property type="match status" value="1"/>
</dbReference>
<dbReference type="InterPro" id="IPR001715">
    <property type="entry name" value="CH_dom"/>
</dbReference>
<dbReference type="OrthoDB" id="431378at2759"/>
<feature type="domain" description="Calponin-homology (CH)" evidence="3">
    <location>
        <begin position="156"/>
        <end position="270"/>
    </location>
</feature>
<sequence length="505" mass="57590">MPKSCESREKSAYSRYINKCLGFDADCRPYLPLDPYNEDLYDAIRQGLIPCKLVNNSFPEAIDERCIHKSLNITNITQRVANLQLGVTAALCNGCAIRSVQVEDLVSDTKEGKCNSLEFVYQVIINGYFRQINVYQHPEICNLKFVGEDTRDIKCISPQELLLRYVNVHLLHAGISKQICSFEDLCDGIVYAYLLYHIAPMTLRSRLISPDQIISDADLSNRAKAVLQNLRELEADMFLCHADFMDSRTELDLVTRLHLATIAHLFCMFPGILVTMGNHSRSRLQEDIDHLVTRNFVNSFGVTPFSTHTCVNLRDGLLGCQLFEVLRPGSSIGLKFIREFDPERIESQYIHNNTNIVRLVQSYPLHLPHIDSERLSKTDEACCMSLLLEIKRAYISNDHYDEAALLRWVNEQLHRAGRSVELRSFSDRAIPEENLFAIVLNNLTNGMARKEMMTGKRTENARYYISIAHKAGYPVFTSPEHFASCNSKFVTLAFATLRSPIRVLH</sequence>
<keyword evidence="5" id="KW-1185">Reference proteome</keyword>
<dbReference type="Gene3D" id="1.10.418.10">
    <property type="entry name" value="Calponin-like domain"/>
    <property type="match status" value="4"/>
</dbReference>
<dbReference type="AlphaFoldDB" id="A0A448WGW6"/>
<keyword evidence="2" id="KW-0009">Actin-binding</keyword>
<dbReference type="Proteomes" id="UP000784294">
    <property type="component" value="Unassembled WGS sequence"/>
</dbReference>
<proteinExistence type="predicted"/>
<dbReference type="PANTHER" id="PTHR19961">
    <property type="entry name" value="FIMBRIN/PLASTIN"/>
    <property type="match status" value="1"/>
</dbReference>
<evidence type="ECO:0000256" key="2">
    <source>
        <dbReference type="ARBA" id="ARBA00023203"/>
    </source>
</evidence>
<gene>
    <name evidence="4" type="ORF">PXEA_LOCUS4928</name>
</gene>
<dbReference type="GO" id="GO:0032432">
    <property type="term" value="C:actin filament bundle"/>
    <property type="evidence" value="ECO:0007669"/>
    <property type="project" value="TreeGrafter"/>
</dbReference>
<dbReference type="SUPFAM" id="SSF47576">
    <property type="entry name" value="Calponin-homology domain, CH-domain"/>
    <property type="match status" value="1"/>
</dbReference>
<evidence type="ECO:0000313" key="4">
    <source>
        <dbReference type="EMBL" id="VEL11488.1"/>
    </source>
</evidence>
<dbReference type="GO" id="GO:0051639">
    <property type="term" value="P:actin filament network formation"/>
    <property type="evidence" value="ECO:0007669"/>
    <property type="project" value="TreeGrafter"/>
</dbReference>
<dbReference type="GO" id="GO:0051017">
    <property type="term" value="P:actin filament bundle assembly"/>
    <property type="evidence" value="ECO:0007669"/>
    <property type="project" value="InterPro"/>
</dbReference>
<dbReference type="InterPro" id="IPR036872">
    <property type="entry name" value="CH_dom_sf"/>
</dbReference>
<evidence type="ECO:0000256" key="1">
    <source>
        <dbReference type="ARBA" id="ARBA00022737"/>
    </source>
</evidence>
<protein>
    <recommendedName>
        <fullName evidence="3">Calponin-homology (CH) domain-containing protein</fullName>
    </recommendedName>
</protein>